<dbReference type="PANTHER" id="PTHR48081:SF9">
    <property type="entry name" value="CARBOXYLESTERASE"/>
    <property type="match status" value="1"/>
</dbReference>
<dbReference type="InterPro" id="IPR050300">
    <property type="entry name" value="GDXG_lipolytic_enzyme"/>
</dbReference>
<dbReference type="GO" id="GO:0016787">
    <property type="term" value="F:hydrolase activity"/>
    <property type="evidence" value="ECO:0007669"/>
    <property type="project" value="UniProtKB-KW"/>
</dbReference>
<gene>
    <name evidence="3" type="ORF">GCM10023173_04550</name>
</gene>
<dbReference type="EMBL" id="BAABGR010000006">
    <property type="protein sequence ID" value="GAA4511620.1"/>
    <property type="molecule type" value="Genomic_DNA"/>
</dbReference>
<evidence type="ECO:0000313" key="3">
    <source>
        <dbReference type="EMBL" id="GAA4511620.1"/>
    </source>
</evidence>
<evidence type="ECO:0000256" key="1">
    <source>
        <dbReference type="ARBA" id="ARBA00022801"/>
    </source>
</evidence>
<feature type="domain" description="BD-FAE-like" evidence="2">
    <location>
        <begin position="46"/>
        <end position="147"/>
    </location>
</feature>
<evidence type="ECO:0000259" key="2">
    <source>
        <dbReference type="Pfam" id="PF20434"/>
    </source>
</evidence>
<keyword evidence="4" id="KW-1185">Reference proteome</keyword>
<proteinExistence type="predicted"/>
<sequence length="281" mass="31989">MRYFVAFFLFVFSLLDVQAQELRYKEIQGIAYSSSKDSYVQKQCLLDFYYPEDKKDFTTLIWFHGGGLTSGNRAIPERLKGGDFAVVSVGYRFAPQVRVEDIIKDGAEAISWVMKNIANYGGNTQKVVIGGYSAGAYLALMLALRKEYLAVHSVDADQLLGVISCSGQAITHFTERQSRHIRDTQPIVDEMAPLYWVRNTPFPIMLMTGDRELEMLGRYEENAYLARMLKLCGHKDVKLLEFQGYDHGMLTPALPLVVRQLKEWEALRLTNSNQKSESTKK</sequence>
<dbReference type="Proteomes" id="UP001500394">
    <property type="component" value="Unassembled WGS sequence"/>
</dbReference>
<dbReference type="SUPFAM" id="SSF53474">
    <property type="entry name" value="alpha/beta-Hydrolases"/>
    <property type="match status" value="1"/>
</dbReference>
<dbReference type="InterPro" id="IPR049492">
    <property type="entry name" value="BD-FAE-like_dom"/>
</dbReference>
<protein>
    <submittedName>
        <fullName evidence="3">Alpha/beta hydrolase fold domain-containing protein</fullName>
    </submittedName>
</protein>
<accession>A0ABP8QW51</accession>
<dbReference type="Pfam" id="PF20434">
    <property type="entry name" value="BD-FAE"/>
    <property type="match status" value="1"/>
</dbReference>
<evidence type="ECO:0000313" key="4">
    <source>
        <dbReference type="Proteomes" id="UP001500394"/>
    </source>
</evidence>
<organism evidence="3 4">
    <name type="scientific">Sphingobacterium thermophilum</name>
    <dbReference type="NCBI Taxonomy" id="768534"/>
    <lineage>
        <taxon>Bacteria</taxon>
        <taxon>Pseudomonadati</taxon>
        <taxon>Bacteroidota</taxon>
        <taxon>Sphingobacteriia</taxon>
        <taxon>Sphingobacteriales</taxon>
        <taxon>Sphingobacteriaceae</taxon>
        <taxon>Sphingobacterium</taxon>
    </lineage>
</organism>
<dbReference type="RefSeq" id="WP_345064135.1">
    <property type="nucleotide sequence ID" value="NZ_BAABGR010000006.1"/>
</dbReference>
<name>A0ABP8QW51_9SPHI</name>
<reference evidence="4" key="1">
    <citation type="journal article" date="2019" name="Int. J. Syst. Evol. Microbiol.">
        <title>The Global Catalogue of Microorganisms (GCM) 10K type strain sequencing project: providing services to taxonomists for standard genome sequencing and annotation.</title>
        <authorList>
            <consortium name="The Broad Institute Genomics Platform"/>
            <consortium name="The Broad Institute Genome Sequencing Center for Infectious Disease"/>
            <person name="Wu L."/>
            <person name="Ma J."/>
        </authorList>
    </citation>
    <scope>NUCLEOTIDE SEQUENCE [LARGE SCALE GENOMIC DNA]</scope>
    <source>
        <strain evidence="4">JCM 17858</strain>
    </source>
</reference>
<dbReference type="Gene3D" id="3.40.50.1820">
    <property type="entry name" value="alpha/beta hydrolase"/>
    <property type="match status" value="1"/>
</dbReference>
<keyword evidence="1 3" id="KW-0378">Hydrolase</keyword>
<comment type="caution">
    <text evidence="3">The sequence shown here is derived from an EMBL/GenBank/DDBJ whole genome shotgun (WGS) entry which is preliminary data.</text>
</comment>
<dbReference type="PANTHER" id="PTHR48081">
    <property type="entry name" value="AB HYDROLASE SUPERFAMILY PROTEIN C4A8.06C"/>
    <property type="match status" value="1"/>
</dbReference>
<dbReference type="InterPro" id="IPR029058">
    <property type="entry name" value="AB_hydrolase_fold"/>
</dbReference>